<dbReference type="OrthoDB" id="409848at2759"/>
<evidence type="ECO:0000313" key="1">
    <source>
        <dbReference type="EMBL" id="ORZ03187.1"/>
    </source>
</evidence>
<organism evidence="1 2">
    <name type="scientific">Syncephalastrum racemosum</name>
    <name type="common">Filamentous fungus</name>
    <dbReference type="NCBI Taxonomy" id="13706"/>
    <lineage>
        <taxon>Eukaryota</taxon>
        <taxon>Fungi</taxon>
        <taxon>Fungi incertae sedis</taxon>
        <taxon>Mucoromycota</taxon>
        <taxon>Mucoromycotina</taxon>
        <taxon>Mucoromycetes</taxon>
        <taxon>Mucorales</taxon>
        <taxon>Syncephalastraceae</taxon>
        <taxon>Syncephalastrum</taxon>
    </lineage>
</organism>
<proteinExistence type="predicted"/>
<protein>
    <submittedName>
        <fullName evidence="1">Uncharacterized protein</fullName>
    </submittedName>
</protein>
<sequence length="182" mass="20015">MLGVAETISLVADASSISSSCFQKYLQDNSSVVQMSSSNQTLATQQMAQVQVLFGADPYDYTGSTDNTTVSTAEVYETDVLGRSAWIWYYAAFYNLEGLANQVVQNMTDNYNNLKQAASGYSDDQKPLVAWTTYNAPDQYNNNTASWTVSTAAYKAQLTQDVVVCTMGQHCRMPVRPSSCRP</sequence>
<gene>
    <name evidence="1" type="ORF">BCR43DRAFT_38825</name>
</gene>
<comment type="caution">
    <text evidence="1">The sequence shown here is derived from an EMBL/GenBank/DDBJ whole genome shotgun (WGS) entry which is preliminary data.</text>
</comment>
<dbReference type="STRING" id="13706.A0A1X2HUC9"/>
<dbReference type="EMBL" id="MCGN01000001">
    <property type="protein sequence ID" value="ORZ03187.1"/>
    <property type="molecule type" value="Genomic_DNA"/>
</dbReference>
<reference evidence="1 2" key="1">
    <citation type="submission" date="2016-07" db="EMBL/GenBank/DDBJ databases">
        <title>Pervasive Adenine N6-methylation of Active Genes in Fungi.</title>
        <authorList>
            <consortium name="DOE Joint Genome Institute"/>
            <person name="Mondo S.J."/>
            <person name="Dannebaum R.O."/>
            <person name="Kuo R.C."/>
            <person name="Labutti K."/>
            <person name="Haridas S."/>
            <person name="Kuo A."/>
            <person name="Salamov A."/>
            <person name="Ahrendt S.R."/>
            <person name="Lipzen A."/>
            <person name="Sullivan W."/>
            <person name="Andreopoulos W.B."/>
            <person name="Clum A."/>
            <person name="Lindquist E."/>
            <person name="Daum C."/>
            <person name="Ramamoorthy G.K."/>
            <person name="Gryganskyi A."/>
            <person name="Culley D."/>
            <person name="Magnuson J.K."/>
            <person name="James T.Y."/>
            <person name="O'Malley M.A."/>
            <person name="Stajich J.E."/>
            <person name="Spatafora J.W."/>
            <person name="Visel A."/>
            <person name="Grigoriev I.V."/>
        </authorList>
    </citation>
    <scope>NUCLEOTIDE SEQUENCE [LARGE SCALE GENOMIC DNA]</scope>
    <source>
        <strain evidence="1 2">NRRL 2496</strain>
    </source>
</reference>
<dbReference type="AlphaFoldDB" id="A0A1X2HUC9"/>
<dbReference type="Proteomes" id="UP000242180">
    <property type="component" value="Unassembled WGS sequence"/>
</dbReference>
<dbReference type="PANTHER" id="PTHR38360">
    <property type="entry name" value="OS03G0120000 PROTEIN"/>
    <property type="match status" value="1"/>
</dbReference>
<evidence type="ECO:0000313" key="2">
    <source>
        <dbReference type="Proteomes" id="UP000242180"/>
    </source>
</evidence>
<accession>A0A1X2HUC9</accession>
<dbReference type="InParanoid" id="A0A1X2HUC9"/>
<keyword evidence="2" id="KW-1185">Reference proteome</keyword>
<dbReference type="PANTHER" id="PTHR38360:SF1">
    <property type="entry name" value="F12P19.7"/>
    <property type="match status" value="1"/>
</dbReference>
<name>A0A1X2HUC9_SYNRA</name>